<keyword evidence="5 12" id="KW-1133">Transmembrane helix</keyword>
<dbReference type="GO" id="GO:0005886">
    <property type="term" value="C:plasma membrane"/>
    <property type="evidence" value="ECO:0000318"/>
    <property type="project" value="GO_Central"/>
</dbReference>
<dbReference type="EC" id="2.7.11.1" evidence="2"/>
<gene>
    <name evidence="13" type="ORF">SELMODRAFT_416993</name>
</gene>
<dbReference type="STRING" id="88036.D8S117"/>
<keyword evidence="9" id="KW-0325">Glycoprotein</keyword>
<dbReference type="eggNOG" id="ENOG502QUN0">
    <property type="taxonomic scope" value="Eukaryota"/>
</dbReference>
<evidence type="ECO:0000256" key="3">
    <source>
        <dbReference type="ARBA" id="ARBA00022692"/>
    </source>
</evidence>
<sequence>MVLQVTFEQIIVISRSMKNVISVVRIQRLYLHSTNLKFRYRHYRPLCMGKYHKGGLNFISCTFAMEFHAHPPHPIGQFNGQKPPRSSPHPQAMVCAKKRYFTVMAATHILLHLILSLVALLSHGPVTPTQAFGVMGTLAPMWGQFDPTQDSSTKGTYHMCVIEAGSLLPHCLGNMSRNSSVTLVDPPKDTPFLALSAGAQFTCGLIYGSQVPLCWGDLDNNKLAVPEKLQKVSYSTIASGAYHVCALRSGAAAAVDCWGGKSNGESQPPVNGGPYVSLTSGWDFSCALTALGRAVCWGALTNRTFTHNHAEPNTSFDAIFAGRSYVCGVERQTGNATCWGDNSYSQSNVPPYTRFKTIAPSMFHTCGLIRDTGVADCWGDDFYSQVNATSLGVTFSTLAAGDFYTCGVNAEDLAVRCWGNGVQGTKDFARVKVAPTVCRAARCSKHQYQLPSSFCPGMGNYKACVDCTPGLCGKRKNVITLAVLCVVLVLTVVLVAAGFTILEFRRKKLAKAVLADQEPDLELLEYEKQAKRVKEYTQQELSLATVVAWVEKVASEFSSLVPALDMEPPVDEEKSRILAEVLELGVCCVRPKAIDRPTMTVVASSLEKVLKHFGNPSSAREWISSPWTETTSGPSTVDGPSTLEASFSSSFLAEIRLVSPKWAPQDLK</sequence>
<dbReference type="AlphaFoldDB" id="D8S117"/>
<dbReference type="GO" id="GO:0004674">
    <property type="term" value="F:protein serine/threonine kinase activity"/>
    <property type="evidence" value="ECO:0007669"/>
    <property type="project" value="UniProtKB-KW"/>
</dbReference>
<comment type="subcellular location">
    <subcellularLocation>
        <location evidence="1">Membrane</location>
        <topology evidence="1">Single-pass type I membrane protein</topology>
    </subcellularLocation>
</comment>
<feature type="transmembrane region" description="Helical" evidence="12">
    <location>
        <begin position="100"/>
        <end position="121"/>
    </location>
</feature>
<comment type="catalytic activity">
    <reaction evidence="11">
        <text>L-seryl-[protein] + ATP = O-phospho-L-seryl-[protein] + ADP + H(+)</text>
        <dbReference type="Rhea" id="RHEA:17989"/>
        <dbReference type="Rhea" id="RHEA-COMP:9863"/>
        <dbReference type="Rhea" id="RHEA-COMP:11604"/>
        <dbReference type="ChEBI" id="CHEBI:15378"/>
        <dbReference type="ChEBI" id="CHEBI:29999"/>
        <dbReference type="ChEBI" id="CHEBI:30616"/>
        <dbReference type="ChEBI" id="CHEBI:83421"/>
        <dbReference type="ChEBI" id="CHEBI:456216"/>
        <dbReference type="EC" id="2.7.11.1"/>
    </reaction>
</comment>
<protein>
    <recommendedName>
        <fullName evidence="2">non-specific serine/threonine protein kinase</fullName>
        <ecNumber evidence="2">2.7.11.1</ecNumber>
    </recommendedName>
</protein>
<comment type="catalytic activity">
    <reaction evidence="10">
        <text>L-threonyl-[protein] + ATP = O-phospho-L-threonyl-[protein] + ADP + H(+)</text>
        <dbReference type="Rhea" id="RHEA:46608"/>
        <dbReference type="Rhea" id="RHEA-COMP:11060"/>
        <dbReference type="Rhea" id="RHEA-COMP:11605"/>
        <dbReference type="ChEBI" id="CHEBI:15378"/>
        <dbReference type="ChEBI" id="CHEBI:30013"/>
        <dbReference type="ChEBI" id="CHEBI:30616"/>
        <dbReference type="ChEBI" id="CHEBI:61977"/>
        <dbReference type="ChEBI" id="CHEBI:456216"/>
        <dbReference type="EC" id="2.7.11.1"/>
    </reaction>
</comment>
<dbReference type="Proteomes" id="UP000001514">
    <property type="component" value="Unassembled WGS sequence"/>
</dbReference>
<dbReference type="GO" id="GO:0004672">
    <property type="term" value="F:protein kinase activity"/>
    <property type="evidence" value="ECO:0000318"/>
    <property type="project" value="GO_Central"/>
</dbReference>
<feature type="transmembrane region" description="Helical" evidence="12">
    <location>
        <begin position="478"/>
        <end position="502"/>
    </location>
</feature>
<keyword evidence="3 12" id="KW-0812">Transmembrane</keyword>
<dbReference type="KEGG" id="smo:SELMODRAFT_416993"/>
<organism evidence="14">
    <name type="scientific">Selaginella moellendorffii</name>
    <name type="common">Spikemoss</name>
    <dbReference type="NCBI Taxonomy" id="88036"/>
    <lineage>
        <taxon>Eukaryota</taxon>
        <taxon>Viridiplantae</taxon>
        <taxon>Streptophyta</taxon>
        <taxon>Embryophyta</taxon>
        <taxon>Tracheophyta</taxon>
        <taxon>Lycopodiopsida</taxon>
        <taxon>Selaginellales</taxon>
        <taxon>Selaginellaceae</taxon>
        <taxon>Selaginella</taxon>
    </lineage>
</organism>
<dbReference type="EMBL" id="GL377598">
    <property type="protein sequence ID" value="EFJ21643.1"/>
    <property type="molecule type" value="Genomic_DNA"/>
</dbReference>
<evidence type="ECO:0000256" key="2">
    <source>
        <dbReference type="ARBA" id="ARBA00012513"/>
    </source>
</evidence>
<dbReference type="SUPFAM" id="SSF50985">
    <property type="entry name" value="RCC1/BLIP-II"/>
    <property type="match status" value="1"/>
</dbReference>
<dbReference type="PANTHER" id="PTHR47460:SF1">
    <property type="entry name" value="SERINE_THREONINE-PROTEIN KINASE-LIKE PROTEIN ACR4"/>
    <property type="match status" value="1"/>
</dbReference>
<evidence type="ECO:0000256" key="5">
    <source>
        <dbReference type="ARBA" id="ARBA00022989"/>
    </source>
</evidence>
<proteinExistence type="predicted"/>
<dbReference type="HOGENOM" id="CLU_411289_0_0_1"/>
<keyword evidence="14" id="KW-1185">Reference proteome</keyword>
<evidence type="ECO:0000313" key="13">
    <source>
        <dbReference type="EMBL" id="EFJ21643.1"/>
    </source>
</evidence>
<evidence type="ECO:0000256" key="11">
    <source>
        <dbReference type="ARBA" id="ARBA00048679"/>
    </source>
</evidence>
<evidence type="ECO:0000256" key="10">
    <source>
        <dbReference type="ARBA" id="ARBA00047899"/>
    </source>
</evidence>
<evidence type="ECO:0000256" key="8">
    <source>
        <dbReference type="ARBA" id="ARBA00023170"/>
    </source>
</evidence>
<evidence type="ECO:0000256" key="6">
    <source>
        <dbReference type="ARBA" id="ARBA00023136"/>
    </source>
</evidence>
<dbReference type="GO" id="GO:0009786">
    <property type="term" value="P:regulation of asymmetric cell division"/>
    <property type="evidence" value="ECO:0000318"/>
    <property type="project" value="GO_Central"/>
</dbReference>
<evidence type="ECO:0000256" key="9">
    <source>
        <dbReference type="ARBA" id="ARBA00023180"/>
    </source>
</evidence>
<dbReference type="InParanoid" id="D8S117"/>
<evidence type="ECO:0000313" key="14">
    <source>
        <dbReference type="Proteomes" id="UP000001514"/>
    </source>
</evidence>
<evidence type="ECO:0000256" key="4">
    <source>
        <dbReference type="ARBA" id="ARBA00022729"/>
    </source>
</evidence>
<evidence type="ECO:0000256" key="7">
    <source>
        <dbReference type="ARBA" id="ARBA00023157"/>
    </source>
</evidence>
<dbReference type="Gene3D" id="2.130.10.30">
    <property type="entry name" value="Regulator of chromosome condensation 1/beta-lactamase-inhibitor protein II"/>
    <property type="match status" value="1"/>
</dbReference>
<evidence type="ECO:0000256" key="12">
    <source>
        <dbReference type="SAM" id="Phobius"/>
    </source>
</evidence>
<dbReference type="InterPro" id="IPR009091">
    <property type="entry name" value="RCC1/BLIP-II"/>
</dbReference>
<evidence type="ECO:0000256" key="1">
    <source>
        <dbReference type="ARBA" id="ARBA00004479"/>
    </source>
</evidence>
<dbReference type="PANTHER" id="PTHR47460">
    <property type="entry name" value="SERINE/THREONINE-PROTEIN KINASE-LIKE PROTEIN ACR4"/>
    <property type="match status" value="1"/>
</dbReference>
<keyword evidence="8" id="KW-0675">Receptor</keyword>
<reference evidence="13 14" key="1">
    <citation type="journal article" date="2011" name="Science">
        <title>The Selaginella genome identifies genetic changes associated with the evolution of vascular plants.</title>
        <authorList>
            <person name="Banks J.A."/>
            <person name="Nishiyama T."/>
            <person name="Hasebe M."/>
            <person name="Bowman J.L."/>
            <person name="Gribskov M."/>
            <person name="dePamphilis C."/>
            <person name="Albert V.A."/>
            <person name="Aono N."/>
            <person name="Aoyama T."/>
            <person name="Ambrose B.A."/>
            <person name="Ashton N.W."/>
            <person name="Axtell M.J."/>
            <person name="Barker E."/>
            <person name="Barker M.S."/>
            <person name="Bennetzen J.L."/>
            <person name="Bonawitz N.D."/>
            <person name="Chapple C."/>
            <person name="Cheng C."/>
            <person name="Correa L.G."/>
            <person name="Dacre M."/>
            <person name="DeBarry J."/>
            <person name="Dreyer I."/>
            <person name="Elias M."/>
            <person name="Engstrom E.M."/>
            <person name="Estelle M."/>
            <person name="Feng L."/>
            <person name="Finet C."/>
            <person name="Floyd S.K."/>
            <person name="Frommer W.B."/>
            <person name="Fujita T."/>
            <person name="Gramzow L."/>
            <person name="Gutensohn M."/>
            <person name="Harholt J."/>
            <person name="Hattori M."/>
            <person name="Heyl A."/>
            <person name="Hirai T."/>
            <person name="Hiwatashi Y."/>
            <person name="Ishikawa M."/>
            <person name="Iwata M."/>
            <person name="Karol K.G."/>
            <person name="Koehler B."/>
            <person name="Kolukisaoglu U."/>
            <person name="Kubo M."/>
            <person name="Kurata T."/>
            <person name="Lalonde S."/>
            <person name="Li K."/>
            <person name="Li Y."/>
            <person name="Litt A."/>
            <person name="Lyons E."/>
            <person name="Manning G."/>
            <person name="Maruyama T."/>
            <person name="Michael T.P."/>
            <person name="Mikami K."/>
            <person name="Miyazaki S."/>
            <person name="Morinaga S."/>
            <person name="Murata T."/>
            <person name="Mueller-Roeber B."/>
            <person name="Nelson D.R."/>
            <person name="Obara M."/>
            <person name="Oguri Y."/>
            <person name="Olmstead R.G."/>
            <person name="Onodera N."/>
            <person name="Petersen B.L."/>
            <person name="Pils B."/>
            <person name="Prigge M."/>
            <person name="Rensing S.A."/>
            <person name="Riano-Pachon D.M."/>
            <person name="Roberts A.W."/>
            <person name="Sato Y."/>
            <person name="Scheller H.V."/>
            <person name="Schulz B."/>
            <person name="Schulz C."/>
            <person name="Shakirov E.V."/>
            <person name="Shibagaki N."/>
            <person name="Shinohara N."/>
            <person name="Shippen D.E."/>
            <person name="Soerensen I."/>
            <person name="Sotooka R."/>
            <person name="Sugimoto N."/>
            <person name="Sugita M."/>
            <person name="Sumikawa N."/>
            <person name="Tanurdzic M."/>
            <person name="Theissen G."/>
            <person name="Ulvskov P."/>
            <person name="Wakazuki S."/>
            <person name="Weng J.K."/>
            <person name="Willats W.W."/>
            <person name="Wipf D."/>
            <person name="Wolf P.G."/>
            <person name="Yang L."/>
            <person name="Zimmer A.D."/>
            <person name="Zhu Q."/>
            <person name="Mitros T."/>
            <person name="Hellsten U."/>
            <person name="Loque D."/>
            <person name="Otillar R."/>
            <person name="Salamov A."/>
            <person name="Schmutz J."/>
            <person name="Shapiro H."/>
            <person name="Lindquist E."/>
            <person name="Lucas S."/>
            <person name="Rokhsar D."/>
            <person name="Grigoriev I.V."/>
        </authorList>
    </citation>
    <scope>NUCLEOTIDE SEQUENCE [LARGE SCALE GENOMIC DNA]</scope>
</reference>
<keyword evidence="4" id="KW-0732">Signal</keyword>
<keyword evidence="7" id="KW-1015">Disulfide bond</keyword>
<accession>D8S117</accession>
<dbReference type="GO" id="GO:0090392">
    <property type="term" value="P:sepal giant cell differentiation"/>
    <property type="evidence" value="ECO:0000318"/>
    <property type="project" value="GO_Central"/>
</dbReference>
<name>D8S117_SELML</name>
<dbReference type="Gramene" id="EFJ21643">
    <property type="protein sequence ID" value="EFJ21643"/>
    <property type="gene ID" value="SELMODRAFT_416993"/>
</dbReference>
<keyword evidence="6 12" id="KW-0472">Membrane</keyword>